<dbReference type="Pfam" id="PF11926">
    <property type="entry name" value="DUF3444"/>
    <property type="match status" value="1"/>
</dbReference>
<proteinExistence type="predicted"/>
<evidence type="ECO:0000256" key="1">
    <source>
        <dbReference type="SAM" id="MobiDB-lite"/>
    </source>
</evidence>
<dbReference type="PANTHER" id="PTHR44137:SF24">
    <property type="entry name" value="DNAJ HEAT SHOCK N-TERMINAL DOMAIN-CONTAINING PROTEIN"/>
    <property type="match status" value="1"/>
</dbReference>
<feature type="region of interest" description="Disordered" evidence="1">
    <location>
        <begin position="311"/>
        <end position="420"/>
    </location>
</feature>
<feature type="compositionally biased region" description="Basic and acidic residues" evidence="1">
    <location>
        <begin position="374"/>
        <end position="411"/>
    </location>
</feature>
<evidence type="ECO:0000259" key="2">
    <source>
        <dbReference type="PROSITE" id="PS50076"/>
    </source>
</evidence>
<dbReference type="InterPro" id="IPR056988">
    <property type="entry name" value="Zn_ribbon_pln"/>
</dbReference>
<dbReference type="Gene3D" id="1.10.287.110">
    <property type="entry name" value="DnaJ domain"/>
    <property type="match status" value="1"/>
</dbReference>
<dbReference type="InterPro" id="IPR024593">
    <property type="entry name" value="DUF3444"/>
</dbReference>
<protein>
    <recommendedName>
        <fullName evidence="2">J domain-containing protein</fullName>
    </recommendedName>
</protein>
<dbReference type="PRINTS" id="PR00625">
    <property type="entry name" value="JDOMAIN"/>
</dbReference>
<dbReference type="EMBL" id="JAVXUP010002805">
    <property type="protein sequence ID" value="KAK3001326.1"/>
    <property type="molecule type" value="Genomic_DNA"/>
</dbReference>
<feature type="compositionally biased region" description="Basic and acidic residues" evidence="1">
    <location>
        <begin position="321"/>
        <end position="330"/>
    </location>
</feature>
<dbReference type="CDD" id="cd06257">
    <property type="entry name" value="DnaJ"/>
    <property type="match status" value="1"/>
</dbReference>
<organism evidence="3 4">
    <name type="scientific">Escallonia herrerae</name>
    <dbReference type="NCBI Taxonomy" id="1293975"/>
    <lineage>
        <taxon>Eukaryota</taxon>
        <taxon>Viridiplantae</taxon>
        <taxon>Streptophyta</taxon>
        <taxon>Embryophyta</taxon>
        <taxon>Tracheophyta</taxon>
        <taxon>Spermatophyta</taxon>
        <taxon>Magnoliopsida</taxon>
        <taxon>eudicotyledons</taxon>
        <taxon>Gunneridae</taxon>
        <taxon>Pentapetalae</taxon>
        <taxon>asterids</taxon>
        <taxon>campanulids</taxon>
        <taxon>Escalloniales</taxon>
        <taxon>Escalloniaceae</taxon>
        <taxon>Escallonia</taxon>
    </lineage>
</organism>
<dbReference type="SMART" id="SM00271">
    <property type="entry name" value="DnaJ"/>
    <property type="match status" value="1"/>
</dbReference>
<dbReference type="PROSITE" id="PS50076">
    <property type="entry name" value="DNAJ_2"/>
    <property type="match status" value="1"/>
</dbReference>
<dbReference type="PANTHER" id="PTHR44137">
    <property type="entry name" value="BNAC03G44070D PROTEIN"/>
    <property type="match status" value="1"/>
</dbReference>
<evidence type="ECO:0000313" key="3">
    <source>
        <dbReference type="EMBL" id="KAK3001326.1"/>
    </source>
</evidence>
<gene>
    <name evidence="3" type="ORF">RJ639_021835</name>
</gene>
<dbReference type="InterPro" id="IPR001623">
    <property type="entry name" value="DnaJ_domain"/>
</dbReference>
<dbReference type="SUPFAM" id="SSF46565">
    <property type="entry name" value="Chaperone J-domain"/>
    <property type="match status" value="1"/>
</dbReference>
<feature type="domain" description="J" evidence="2">
    <location>
        <begin position="84"/>
        <end position="148"/>
    </location>
</feature>
<sequence>MAADHPAEPPEQEALRLKTLAEQKYTATSNLKSALKYANKAHRLSPHLDGLPELLTALQILHTATTSATATATTSATAAATTPPYYQILQIEPFSHINAIKKQYKKLALTLHPDKNPFTASEEAFKLVGEAFRVLSDKIRRKEYDLKLRIALQEAATKGNGELKEVETFWTACSTCRLLHQFEKRYLGHNLACPSCKRSFKAVEVSTDVHDGASNGEKEGEEEEGVGIRSSARIRARSGGDTLSGLKVKQKMSSVGEVLERSRRVNADRDLTHLSNVVGVGNRIRPNRVEKSGGGVDNGIKLKRVGKSLNFGGEGNGSKLNRVERSSNVDKEDETSGGIRVLERSSAKRVRRGKSREEEMMTLAEMQVLAKRKVREEKEKLNSKENEKGGEKENGDVREKRDKKGASRKNDNASINGDMEIMSVEDSDFHDFDKDRGERNFRKGQVWAIYDDDDGMPRHYSLIEEVVSVHPFEVKIRWLDLQRNRDDKVMIREKNGIHVSCGKFKVAGKTSVHSVNVFSHLADCERVARDLYSVYPKKGSVWALYKENYMDGEGRDVLVKDKRCYDIVIFLTSYSDIHGLSMAYLEKVDEFKTVFKRREIGCHAIRFLEKDDVWLFSHQIPAKKLSGKETSDLSKFSGSLVVRLVFPC</sequence>
<name>A0AA88V407_9ASTE</name>
<accession>A0AA88V407</accession>
<dbReference type="Pfam" id="PF00226">
    <property type="entry name" value="DnaJ"/>
    <property type="match status" value="1"/>
</dbReference>
<evidence type="ECO:0000313" key="4">
    <source>
        <dbReference type="Proteomes" id="UP001188597"/>
    </source>
</evidence>
<reference evidence="3" key="1">
    <citation type="submission" date="2022-12" db="EMBL/GenBank/DDBJ databases">
        <title>Draft genome assemblies for two species of Escallonia (Escalloniales).</title>
        <authorList>
            <person name="Chanderbali A."/>
            <person name="Dervinis C."/>
            <person name="Anghel I."/>
            <person name="Soltis D."/>
            <person name="Soltis P."/>
            <person name="Zapata F."/>
        </authorList>
    </citation>
    <scope>NUCLEOTIDE SEQUENCE</scope>
    <source>
        <strain evidence="3">UCBG64.0493</strain>
        <tissue evidence="3">Leaf</tissue>
    </source>
</reference>
<keyword evidence="4" id="KW-1185">Reference proteome</keyword>
<feature type="region of interest" description="Disordered" evidence="1">
    <location>
        <begin position="210"/>
        <end position="233"/>
    </location>
</feature>
<dbReference type="InterPro" id="IPR036869">
    <property type="entry name" value="J_dom_sf"/>
</dbReference>
<dbReference type="AlphaFoldDB" id="A0AA88V407"/>
<dbReference type="Proteomes" id="UP001188597">
    <property type="component" value="Unassembled WGS sequence"/>
</dbReference>
<dbReference type="Pfam" id="PF23551">
    <property type="entry name" value="Zn_ribbon_20"/>
    <property type="match status" value="1"/>
</dbReference>
<comment type="caution">
    <text evidence="3">The sequence shown here is derived from an EMBL/GenBank/DDBJ whole genome shotgun (WGS) entry which is preliminary data.</text>
</comment>